<dbReference type="Proteomes" id="UP000000768">
    <property type="component" value="Chromosome 7"/>
</dbReference>
<feature type="compositionally biased region" description="Low complexity" evidence="1">
    <location>
        <begin position="1"/>
        <end position="28"/>
    </location>
</feature>
<accession>A0A1Z5R854</accession>
<keyword evidence="3" id="KW-1185">Reference proteome</keyword>
<name>A0A1Z5R854_SORBI</name>
<evidence type="ECO:0000313" key="3">
    <source>
        <dbReference type="Proteomes" id="UP000000768"/>
    </source>
</evidence>
<protein>
    <submittedName>
        <fullName evidence="2">Uncharacterized protein</fullName>
    </submittedName>
</protein>
<dbReference type="EMBL" id="CM000766">
    <property type="protein sequence ID" value="OQU79759.1"/>
    <property type="molecule type" value="Genomic_DNA"/>
</dbReference>
<dbReference type="AlphaFoldDB" id="A0A1Z5R854"/>
<reference evidence="3" key="2">
    <citation type="journal article" date="2018" name="Plant J.">
        <title>The Sorghum bicolor reference genome: improved assembly, gene annotations, a transcriptome atlas, and signatures of genome organization.</title>
        <authorList>
            <person name="McCormick R.F."/>
            <person name="Truong S.K."/>
            <person name="Sreedasyam A."/>
            <person name="Jenkins J."/>
            <person name="Shu S."/>
            <person name="Sims D."/>
            <person name="Kennedy M."/>
            <person name="Amirebrahimi M."/>
            <person name="Weers B.D."/>
            <person name="McKinley B."/>
            <person name="Mattison A."/>
            <person name="Morishige D.T."/>
            <person name="Grimwood J."/>
            <person name="Schmutz J."/>
            <person name="Mullet J.E."/>
        </authorList>
    </citation>
    <scope>NUCLEOTIDE SEQUENCE [LARGE SCALE GENOMIC DNA]</scope>
    <source>
        <strain evidence="3">cv. BTx623</strain>
    </source>
</reference>
<reference evidence="2 3" key="1">
    <citation type="journal article" date="2009" name="Nature">
        <title>The Sorghum bicolor genome and the diversification of grasses.</title>
        <authorList>
            <person name="Paterson A.H."/>
            <person name="Bowers J.E."/>
            <person name="Bruggmann R."/>
            <person name="Dubchak I."/>
            <person name="Grimwood J."/>
            <person name="Gundlach H."/>
            <person name="Haberer G."/>
            <person name="Hellsten U."/>
            <person name="Mitros T."/>
            <person name="Poliakov A."/>
            <person name="Schmutz J."/>
            <person name="Spannagl M."/>
            <person name="Tang H."/>
            <person name="Wang X."/>
            <person name="Wicker T."/>
            <person name="Bharti A.K."/>
            <person name="Chapman J."/>
            <person name="Feltus F.A."/>
            <person name="Gowik U."/>
            <person name="Grigoriev I.V."/>
            <person name="Lyons E."/>
            <person name="Maher C.A."/>
            <person name="Martis M."/>
            <person name="Narechania A."/>
            <person name="Otillar R.P."/>
            <person name="Penning B.W."/>
            <person name="Salamov A.A."/>
            <person name="Wang Y."/>
            <person name="Zhang L."/>
            <person name="Carpita N.C."/>
            <person name="Freeling M."/>
            <person name="Gingle A.R."/>
            <person name="Hash C.T."/>
            <person name="Keller B."/>
            <person name="Klein P."/>
            <person name="Kresovich S."/>
            <person name="McCann M.C."/>
            <person name="Ming R."/>
            <person name="Peterson D.G."/>
            <person name="Mehboob-ur-Rahman"/>
            <person name="Ware D."/>
            <person name="Westhoff P."/>
            <person name="Mayer K.F."/>
            <person name="Messing J."/>
            <person name="Rokhsar D.S."/>
        </authorList>
    </citation>
    <scope>NUCLEOTIDE SEQUENCE [LARGE SCALE GENOMIC DNA]</scope>
    <source>
        <strain evidence="3">cv. BTx623</strain>
    </source>
</reference>
<organism evidence="2 3">
    <name type="scientific">Sorghum bicolor</name>
    <name type="common">Sorghum</name>
    <name type="synonym">Sorghum vulgare</name>
    <dbReference type="NCBI Taxonomy" id="4558"/>
    <lineage>
        <taxon>Eukaryota</taxon>
        <taxon>Viridiplantae</taxon>
        <taxon>Streptophyta</taxon>
        <taxon>Embryophyta</taxon>
        <taxon>Tracheophyta</taxon>
        <taxon>Spermatophyta</taxon>
        <taxon>Magnoliopsida</taxon>
        <taxon>Liliopsida</taxon>
        <taxon>Poales</taxon>
        <taxon>Poaceae</taxon>
        <taxon>PACMAD clade</taxon>
        <taxon>Panicoideae</taxon>
        <taxon>Andropogonodae</taxon>
        <taxon>Andropogoneae</taxon>
        <taxon>Sorghinae</taxon>
        <taxon>Sorghum</taxon>
    </lineage>
</organism>
<gene>
    <name evidence="2" type="ORF">SORBI_3007G004850</name>
</gene>
<sequence>MRCLSPTTPCTQSSSDPCSTPSLSDPTSVTSVNPCPHGGGLLHNPVGENPHNGLCRAHGWSKLHFCSSILLSPLLPVDLQRFLAWSRAICCHLVGGGTELVQGPYQMVPKFMMGALAL</sequence>
<dbReference type="InParanoid" id="A0A1Z5R854"/>
<dbReference type="Gramene" id="OQU79759">
    <property type="protein sequence ID" value="OQU79759"/>
    <property type="gene ID" value="SORBI_3007G004850"/>
</dbReference>
<evidence type="ECO:0000313" key="2">
    <source>
        <dbReference type="EMBL" id="OQU79759.1"/>
    </source>
</evidence>
<proteinExistence type="predicted"/>
<feature type="region of interest" description="Disordered" evidence="1">
    <location>
        <begin position="1"/>
        <end position="31"/>
    </location>
</feature>
<evidence type="ECO:0000256" key="1">
    <source>
        <dbReference type="SAM" id="MobiDB-lite"/>
    </source>
</evidence>